<dbReference type="Gene3D" id="3.30.160.70">
    <property type="entry name" value="Methylated DNA-protein cysteine methyltransferase domain"/>
    <property type="match status" value="1"/>
</dbReference>
<dbReference type="GO" id="GO:0032259">
    <property type="term" value="P:methylation"/>
    <property type="evidence" value="ECO:0007669"/>
    <property type="project" value="UniProtKB-KW"/>
</dbReference>
<dbReference type="EMBL" id="JBHSAO010000002">
    <property type="protein sequence ID" value="MFC4023269.1"/>
    <property type="molecule type" value="Genomic_DNA"/>
</dbReference>
<feature type="domain" description="Methylguanine DNA methyltransferase ribonuclease-like" evidence="8">
    <location>
        <begin position="9"/>
        <end position="87"/>
    </location>
</feature>
<organism evidence="9 10">
    <name type="scientific">Oceanobacillus longus</name>
    <dbReference type="NCBI Taxonomy" id="930120"/>
    <lineage>
        <taxon>Bacteria</taxon>
        <taxon>Bacillati</taxon>
        <taxon>Bacillota</taxon>
        <taxon>Bacilli</taxon>
        <taxon>Bacillales</taxon>
        <taxon>Bacillaceae</taxon>
        <taxon>Oceanobacillus</taxon>
    </lineage>
</organism>
<dbReference type="RefSeq" id="WP_379495778.1">
    <property type="nucleotide sequence ID" value="NZ_JBHSAO010000002.1"/>
</dbReference>
<evidence type="ECO:0000256" key="4">
    <source>
        <dbReference type="ARBA" id="ARBA00022763"/>
    </source>
</evidence>
<evidence type="ECO:0000256" key="1">
    <source>
        <dbReference type="ARBA" id="ARBA00001286"/>
    </source>
</evidence>
<evidence type="ECO:0000256" key="3">
    <source>
        <dbReference type="ARBA" id="ARBA00022679"/>
    </source>
</evidence>
<dbReference type="Gene3D" id="1.10.10.10">
    <property type="entry name" value="Winged helix-like DNA-binding domain superfamily/Winged helix DNA-binding domain"/>
    <property type="match status" value="1"/>
</dbReference>
<accession>A0ABV8GTQ0</accession>
<reference evidence="10" key="1">
    <citation type="journal article" date="2019" name="Int. J. Syst. Evol. Microbiol.">
        <title>The Global Catalogue of Microorganisms (GCM) 10K type strain sequencing project: providing services to taxonomists for standard genome sequencing and annotation.</title>
        <authorList>
            <consortium name="The Broad Institute Genomics Platform"/>
            <consortium name="The Broad Institute Genome Sequencing Center for Infectious Disease"/>
            <person name="Wu L."/>
            <person name="Ma J."/>
        </authorList>
    </citation>
    <scope>NUCLEOTIDE SEQUENCE [LARGE SCALE GENOMIC DNA]</scope>
    <source>
        <strain evidence="10">IBRC-M 10703</strain>
    </source>
</reference>
<comment type="caution">
    <text evidence="9">The sequence shown here is derived from an EMBL/GenBank/DDBJ whole genome shotgun (WGS) entry which is preliminary data.</text>
</comment>
<keyword evidence="2 9" id="KW-0489">Methyltransferase</keyword>
<evidence type="ECO:0000256" key="6">
    <source>
        <dbReference type="ARBA" id="ARBA00049348"/>
    </source>
</evidence>
<name>A0ABV8GTQ0_9BACI</name>
<dbReference type="Proteomes" id="UP001595772">
    <property type="component" value="Unassembled WGS sequence"/>
</dbReference>
<dbReference type="Pfam" id="PF02870">
    <property type="entry name" value="Methyltransf_1N"/>
    <property type="match status" value="1"/>
</dbReference>
<comment type="catalytic activity">
    <reaction evidence="1">
        <text>a 4-O-methyl-thymidine in DNA + L-cysteinyl-[protein] = a thymidine in DNA + S-methyl-L-cysteinyl-[protein]</text>
        <dbReference type="Rhea" id="RHEA:53428"/>
        <dbReference type="Rhea" id="RHEA-COMP:10131"/>
        <dbReference type="Rhea" id="RHEA-COMP:10132"/>
        <dbReference type="Rhea" id="RHEA-COMP:13555"/>
        <dbReference type="Rhea" id="RHEA-COMP:13556"/>
        <dbReference type="ChEBI" id="CHEBI:29950"/>
        <dbReference type="ChEBI" id="CHEBI:82612"/>
        <dbReference type="ChEBI" id="CHEBI:137386"/>
        <dbReference type="ChEBI" id="CHEBI:137387"/>
        <dbReference type="EC" id="2.1.1.63"/>
    </reaction>
</comment>
<comment type="catalytic activity">
    <reaction evidence="6">
        <text>a 6-O-methyl-2'-deoxyguanosine in DNA + L-cysteinyl-[protein] = S-methyl-L-cysteinyl-[protein] + a 2'-deoxyguanosine in DNA</text>
        <dbReference type="Rhea" id="RHEA:24000"/>
        <dbReference type="Rhea" id="RHEA-COMP:10131"/>
        <dbReference type="Rhea" id="RHEA-COMP:10132"/>
        <dbReference type="Rhea" id="RHEA-COMP:11367"/>
        <dbReference type="Rhea" id="RHEA-COMP:11368"/>
        <dbReference type="ChEBI" id="CHEBI:29950"/>
        <dbReference type="ChEBI" id="CHEBI:82612"/>
        <dbReference type="ChEBI" id="CHEBI:85445"/>
        <dbReference type="ChEBI" id="CHEBI:85448"/>
        <dbReference type="EC" id="2.1.1.63"/>
    </reaction>
</comment>
<dbReference type="NCBIfam" id="TIGR00589">
    <property type="entry name" value="ogt"/>
    <property type="match status" value="1"/>
</dbReference>
<evidence type="ECO:0000313" key="9">
    <source>
        <dbReference type="EMBL" id="MFC4023269.1"/>
    </source>
</evidence>
<keyword evidence="5" id="KW-0234">DNA repair</keyword>
<dbReference type="SUPFAM" id="SSF46767">
    <property type="entry name" value="Methylated DNA-protein cysteine methyltransferase, C-terminal domain"/>
    <property type="match status" value="1"/>
</dbReference>
<evidence type="ECO:0000256" key="2">
    <source>
        <dbReference type="ARBA" id="ARBA00022603"/>
    </source>
</evidence>
<keyword evidence="10" id="KW-1185">Reference proteome</keyword>
<dbReference type="PROSITE" id="PS00374">
    <property type="entry name" value="MGMT"/>
    <property type="match status" value="1"/>
</dbReference>
<dbReference type="InterPro" id="IPR036388">
    <property type="entry name" value="WH-like_DNA-bd_sf"/>
</dbReference>
<dbReference type="GO" id="GO:0003908">
    <property type="term" value="F:methylated-DNA-[protein]-cysteine S-methyltransferase activity"/>
    <property type="evidence" value="ECO:0007669"/>
    <property type="project" value="UniProtKB-EC"/>
</dbReference>
<dbReference type="Pfam" id="PF01035">
    <property type="entry name" value="DNA_binding_1"/>
    <property type="match status" value="1"/>
</dbReference>
<protein>
    <submittedName>
        <fullName evidence="9">Methylated-DNA--[protein]-cysteine S-methyltransferase</fullName>
        <ecNumber evidence="9">2.1.1.63</ecNumber>
    </submittedName>
</protein>
<evidence type="ECO:0000313" key="10">
    <source>
        <dbReference type="Proteomes" id="UP001595772"/>
    </source>
</evidence>
<proteinExistence type="predicted"/>
<dbReference type="EC" id="2.1.1.63" evidence="9"/>
<gene>
    <name evidence="9" type="ORF">ACFOUV_05470</name>
</gene>
<evidence type="ECO:0000259" key="8">
    <source>
        <dbReference type="Pfam" id="PF02870"/>
    </source>
</evidence>
<dbReference type="InterPro" id="IPR001497">
    <property type="entry name" value="MethylDNA_cys_MeTrfase_AS"/>
</dbReference>
<dbReference type="PANTHER" id="PTHR10815">
    <property type="entry name" value="METHYLATED-DNA--PROTEIN-CYSTEINE METHYLTRANSFERASE"/>
    <property type="match status" value="1"/>
</dbReference>
<dbReference type="SUPFAM" id="SSF53155">
    <property type="entry name" value="Methylated DNA-protein cysteine methyltransferase domain"/>
    <property type="match status" value="1"/>
</dbReference>
<dbReference type="InterPro" id="IPR008332">
    <property type="entry name" value="MethylG_MeTrfase_N"/>
</dbReference>
<evidence type="ECO:0000259" key="7">
    <source>
        <dbReference type="Pfam" id="PF01035"/>
    </source>
</evidence>
<dbReference type="InterPro" id="IPR014048">
    <property type="entry name" value="MethylDNA_cys_MeTrfase_DNA-bd"/>
</dbReference>
<dbReference type="InterPro" id="IPR036631">
    <property type="entry name" value="MGMT_N_sf"/>
</dbReference>
<dbReference type="PANTHER" id="PTHR10815:SF12">
    <property type="entry name" value="METHYLATED-DNA--PROTEIN-CYSTEINE METHYLTRANSFERASE, INDUCIBLE"/>
    <property type="match status" value="1"/>
</dbReference>
<feature type="domain" description="Methylated-DNA-[protein]-cysteine S-methyltransferase DNA binding" evidence="7">
    <location>
        <begin position="91"/>
        <end position="170"/>
    </location>
</feature>
<keyword evidence="3 9" id="KW-0808">Transferase</keyword>
<keyword evidence="4" id="KW-0227">DNA damage</keyword>
<dbReference type="CDD" id="cd06445">
    <property type="entry name" value="ATase"/>
    <property type="match status" value="1"/>
</dbReference>
<dbReference type="InterPro" id="IPR036217">
    <property type="entry name" value="MethylDNA_cys_MeTrfase_DNAb"/>
</dbReference>
<sequence>MNVHQKETIYYNQLSMDGWTIYIAATEKGLCFVGSQEAGYDEMKSWFERRRPKAFLIEDLNKVLIYKEQLVEYVRGKRKIFDLPIDLIGTEFQTAVWDELQKIPFGETTSYSDIAEQINRPTSVRAVGTAIGANPVLIVVPCHRVISKSGRIAGYRGGIPMKERLLQLEK</sequence>
<evidence type="ECO:0000256" key="5">
    <source>
        <dbReference type="ARBA" id="ARBA00023204"/>
    </source>
</evidence>